<dbReference type="Pfam" id="PF13774">
    <property type="entry name" value="Longin"/>
    <property type="match status" value="1"/>
</dbReference>
<evidence type="ECO:0000313" key="12">
    <source>
        <dbReference type="Proteomes" id="UP001415857"/>
    </source>
</evidence>
<evidence type="ECO:0000256" key="2">
    <source>
        <dbReference type="ARBA" id="ARBA00022481"/>
    </source>
</evidence>
<evidence type="ECO:0000256" key="5">
    <source>
        <dbReference type="ARBA" id="ARBA00023288"/>
    </source>
</evidence>
<evidence type="ECO:0000256" key="6">
    <source>
        <dbReference type="ARBA" id="ARBA00023289"/>
    </source>
</evidence>
<evidence type="ECO:0008006" key="13">
    <source>
        <dbReference type="Google" id="ProtNLM"/>
    </source>
</evidence>
<keyword evidence="12" id="KW-1185">Reference proteome</keyword>
<feature type="domain" description="Longin" evidence="10">
    <location>
        <begin position="7"/>
        <end position="123"/>
    </location>
</feature>
<dbReference type="GO" id="GO:0006888">
    <property type="term" value="P:endoplasmic reticulum to Golgi vesicle-mediated transport"/>
    <property type="evidence" value="ECO:0007669"/>
    <property type="project" value="TreeGrafter"/>
</dbReference>
<dbReference type="PROSITE" id="PS50859">
    <property type="entry name" value="LONGIN"/>
    <property type="match status" value="1"/>
</dbReference>
<keyword evidence="6" id="KW-0636">Prenylation</keyword>
<evidence type="ECO:0000256" key="4">
    <source>
        <dbReference type="ARBA" id="ARBA00023139"/>
    </source>
</evidence>
<proteinExistence type="inferred from homology"/>
<evidence type="ECO:0000256" key="8">
    <source>
        <dbReference type="PROSITE-ProRule" id="PRU00047"/>
    </source>
</evidence>
<dbReference type="Gene3D" id="3.30.450.50">
    <property type="entry name" value="Longin domain"/>
    <property type="match status" value="1"/>
</dbReference>
<dbReference type="PROSITE" id="PS50158">
    <property type="entry name" value="ZF_CCHC"/>
    <property type="match status" value="1"/>
</dbReference>
<evidence type="ECO:0000259" key="10">
    <source>
        <dbReference type="PROSITE" id="PS50859"/>
    </source>
</evidence>
<dbReference type="GO" id="GO:0008270">
    <property type="term" value="F:zinc ion binding"/>
    <property type="evidence" value="ECO:0007669"/>
    <property type="project" value="UniProtKB-KW"/>
</dbReference>
<dbReference type="InterPro" id="IPR001878">
    <property type="entry name" value="Znf_CCHC"/>
</dbReference>
<reference evidence="11 12" key="1">
    <citation type="journal article" date="2024" name="Plant J.">
        <title>Genome sequences and population genomics reveal climatic adaptation and genomic divergence between two closely related sweetgum species.</title>
        <authorList>
            <person name="Xu W.Q."/>
            <person name="Ren C.Q."/>
            <person name="Zhang X.Y."/>
            <person name="Comes H.P."/>
            <person name="Liu X.H."/>
            <person name="Li Y.G."/>
            <person name="Kettle C.J."/>
            <person name="Jalonen R."/>
            <person name="Gaisberger H."/>
            <person name="Ma Y.Z."/>
            <person name="Qiu Y.X."/>
        </authorList>
    </citation>
    <scope>NUCLEOTIDE SEQUENCE [LARGE SCALE GENOMIC DNA]</scope>
    <source>
        <strain evidence="11">Hangzhou</strain>
    </source>
</reference>
<comment type="similarity">
    <text evidence="1">Belongs to the synaptobrevin family.</text>
</comment>
<evidence type="ECO:0000256" key="3">
    <source>
        <dbReference type="ARBA" id="ARBA00023136"/>
    </source>
</evidence>
<dbReference type="EMBL" id="JBBPBK010000011">
    <property type="protein sequence ID" value="KAK9275171.1"/>
    <property type="molecule type" value="Genomic_DNA"/>
</dbReference>
<dbReference type="Pfam" id="PF14392">
    <property type="entry name" value="zf-CCHC_4"/>
    <property type="match status" value="1"/>
</dbReference>
<dbReference type="GO" id="GO:0005484">
    <property type="term" value="F:SNAP receptor activity"/>
    <property type="evidence" value="ECO:0007669"/>
    <property type="project" value="TreeGrafter"/>
</dbReference>
<dbReference type="GO" id="GO:0005794">
    <property type="term" value="C:Golgi apparatus"/>
    <property type="evidence" value="ECO:0007669"/>
    <property type="project" value="TreeGrafter"/>
</dbReference>
<organism evidence="11 12">
    <name type="scientific">Liquidambar formosana</name>
    <name type="common">Formosan gum</name>
    <dbReference type="NCBI Taxonomy" id="63359"/>
    <lineage>
        <taxon>Eukaryota</taxon>
        <taxon>Viridiplantae</taxon>
        <taxon>Streptophyta</taxon>
        <taxon>Embryophyta</taxon>
        <taxon>Tracheophyta</taxon>
        <taxon>Spermatophyta</taxon>
        <taxon>Magnoliopsida</taxon>
        <taxon>eudicotyledons</taxon>
        <taxon>Gunneridae</taxon>
        <taxon>Pentapetalae</taxon>
        <taxon>Saxifragales</taxon>
        <taxon>Altingiaceae</taxon>
        <taxon>Liquidambar</taxon>
    </lineage>
</organism>
<comment type="caution">
    <text evidence="11">The sequence shown here is derived from an EMBL/GenBank/DDBJ whole genome shotgun (WGS) entry which is preliminary data.</text>
</comment>
<dbReference type="PANTHER" id="PTHR45806">
    <property type="entry name" value="SYNAPTOBREVIN HOMOLOG YKT6"/>
    <property type="match status" value="1"/>
</dbReference>
<keyword evidence="3" id="KW-0472">Membrane</keyword>
<evidence type="ECO:0000313" key="11">
    <source>
        <dbReference type="EMBL" id="KAK9275171.1"/>
    </source>
</evidence>
<keyword evidence="8" id="KW-0479">Metal-binding</keyword>
<feature type="domain" description="CCHC-type" evidence="9">
    <location>
        <begin position="381"/>
        <end position="394"/>
    </location>
</feature>
<dbReference type="Pfam" id="PF14111">
    <property type="entry name" value="DUF4283"/>
    <property type="match status" value="1"/>
</dbReference>
<dbReference type="GO" id="GO:0003676">
    <property type="term" value="F:nucleic acid binding"/>
    <property type="evidence" value="ECO:0007669"/>
    <property type="project" value="InterPro"/>
</dbReference>
<dbReference type="InterPro" id="IPR025558">
    <property type="entry name" value="DUF4283"/>
</dbReference>
<dbReference type="InterPro" id="IPR011012">
    <property type="entry name" value="Longin-like_dom_sf"/>
</dbReference>
<dbReference type="SUPFAM" id="SSF64356">
    <property type="entry name" value="SNARE-like"/>
    <property type="match status" value="1"/>
</dbReference>
<dbReference type="Proteomes" id="UP001415857">
    <property type="component" value="Unassembled WGS sequence"/>
</dbReference>
<gene>
    <name evidence="11" type="ORF">L1049_022432</name>
</gene>
<keyword evidence="2" id="KW-0488">Methylation</keyword>
<name>A0AAP0WQ63_LIQFO</name>
<keyword evidence="5" id="KW-0449">Lipoprotein</keyword>
<dbReference type="AlphaFoldDB" id="A0AAP0WQ63"/>
<evidence type="ECO:0000256" key="1">
    <source>
        <dbReference type="ARBA" id="ARBA00008025"/>
    </source>
</evidence>
<dbReference type="PANTHER" id="PTHR45806:SF1">
    <property type="entry name" value="SYNAPTOBREVIN HOMOLOG YKT6"/>
    <property type="match status" value="1"/>
</dbReference>
<keyword evidence="8" id="KW-0862">Zinc</keyword>
<dbReference type="InterPro" id="IPR025836">
    <property type="entry name" value="Zn_knuckle_CX2CX4HX4C"/>
</dbReference>
<dbReference type="SMART" id="SM01270">
    <property type="entry name" value="Longin"/>
    <property type="match status" value="1"/>
</dbReference>
<evidence type="ECO:0000259" key="9">
    <source>
        <dbReference type="PROSITE" id="PS50158"/>
    </source>
</evidence>
<protein>
    <recommendedName>
        <fullName evidence="13">CCHC-type domain-containing protein</fullName>
    </recommendedName>
</protein>
<keyword evidence="8" id="KW-0863">Zinc-finger</keyword>
<keyword evidence="4" id="KW-0564">Palmitate</keyword>
<dbReference type="Gene3D" id="1.20.5.110">
    <property type="match status" value="1"/>
</dbReference>
<evidence type="ECO:0000256" key="7">
    <source>
        <dbReference type="ARBA" id="ARBA00046278"/>
    </source>
</evidence>
<accession>A0AAP0WQ63</accession>
<dbReference type="InterPro" id="IPR010908">
    <property type="entry name" value="Longin_dom"/>
</dbReference>
<comment type="subcellular location">
    <subcellularLocation>
        <location evidence="7">Endomembrane system</location>
        <topology evidence="7">Lipid-anchor</topology>
        <orientation evidence="7">Cytoplasmic side</orientation>
    </subcellularLocation>
</comment>
<sequence>MKITALLVLKCNPDGSDAIILANACDVSHFGYFQRSNVKQFIVFGGRTIATRTPPGQRQSVQHEEYKVHSYNRNGLCALGFMDDHYPVRSAFSLLNQVLDEYQKNFGESWKTARADNNQPWPYLDEALTKFQDPAEADKLLKIQRELDETKIILHKTIDSVLARVLFPVMASAPSDEISQIISQTALLSCEEISLELDPVSELGVNATNLSLVGKIVADKVVNVMAIKAVINRAWGMKHGVSISNLAPNTFRFGFYNSQDRSRALNTGPWSISGYHLVVKEWLPHLVLDEIDLTVSSFWVQAHGLPPDRMSIDNVYKIGALIGKVLMVDKPASGSLLWRKFVRFKVEFNVWDPLKTGFVLKRIARPDVWIQFKYERLSDFCYRCGRLSHVSKACILVSPVGCELDGSVCQGPLAFGPWLRAEYSDCLTGPPGMVKDHAGISSPNLPTSMGSSSARVLQSPTRSVDFQQAYDFTRRCR</sequence>
<dbReference type="CDD" id="cd14824">
    <property type="entry name" value="Longin"/>
    <property type="match status" value="1"/>
</dbReference>